<organism evidence="1">
    <name type="scientific">Eucalyptus grandis</name>
    <name type="common">Flooded gum</name>
    <dbReference type="NCBI Taxonomy" id="71139"/>
    <lineage>
        <taxon>Eukaryota</taxon>
        <taxon>Viridiplantae</taxon>
        <taxon>Streptophyta</taxon>
        <taxon>Embryophyta</taxon>
        <taxon>Tracheophyta</taxon>
        <taxon>Spermatophyta</taxon>
        <taxon>Magnoliopsida</taxon>
        <taxon>eudicotyledons</taxon>
        <taxon>Gunneridae</taxon>
        <taxon>Pentapetalae</taxon>
        <taxon>rosids</taxon>
        <taxon>malvids</taxon>
        <taxon>Myrtales</taxon>
        <taxon>Myrtaceae</taxon>
        <taxon>Myrtoideae</taxon>
        <taxon>Eucalypteae</taxon>
        <taxon>Eucalyptus</taxon>
    </lineage>
</organism>
<accession>A0A059CWL6</accession>
<protein>
    <submittedName>
        <fullName evidence="1">Uncharacterized protein</fullName>
    </submittedName>
</protein>
<sequence>METSGEYDRVLTLSMEVERCGIISLIKIHTGFFFYGFNPPNSLCTVQLKKAAIFLYTEIRAAKWFRTFFMVLSAAVERILCLLGLERTPRGLSC</sequence>
<dbReference type="AlphaFoldDB" id="A0A059CWL6"/>
<dbReference type="Gramene" id="KCW82609">
    <property type="protein sequence ID" value="KCW82609"/>
    <property type="gene ID" value="EUGRSUZ_C03999"/>
</dbReference>
<evidence type="ECO:0000313" key="1">
    <source>
        <dbReference type="EMBL" id="KCW82609.1"/>
    </source>
</evidence>
<gene>
    <name evidence="1" type="ORF">EUGRSUZ_C03999</name>
</gene>
<dbReference type="EMBL" id="KK198755">
    <property type="protein sequence ID" value="KCW82609.1"/>
    <property type="molecule type" value="Genomic_DNA"/>
</dbReference>
<proteinExistence type="predicted"/>
<name>A0A059CWL6_EUCGR</name>
<dbReference type="InParanoid" id="A0A059CWL6"/>
<reference evidence="1" key="1">
    <citation type="submission" date="2013-07" db="EMBL/GenBank/DDBJ databases">
        <title>The genome of Eucalyptus grandis.</title>
        <authorList>
            <person name="Schmutz J."/>
            <person name="Hayes R."/>
            <person name="Myburg A."/>
            <person name="Tuskan G."/>
            <person name="Grattapaglia D."/>
            <person name="Rokhsar D.S."/>
        </authorList>
    </citation>
    <scope>NUCLEOTIDE SEQUENCE</scope>
    <source>
        <tissue evidence="1">Leaf extractions</tissue>
    </source>
</reference>